<evidence type="ECO:0000259" key="3">
    <source>
        <dbReference type="Pfam" id="PF13676"/>
    </source>
</evidence>
<dbReference type="Pfam" id="PF00931">
    <property type="entry name" value="NB-ARC"/>
    <property type="match status" value="1"/>
</dbReference>
<dbReference type="InterPro" id="IPR011990">
    <property type="entry name" value="TPR-like_helical_dom_sf"/>
</dbReference>
<evidence type="ECO:0000259" key="2">
    <source>
        <dbReference type="Pfam" id="PF00931"/>
    </source>
</evidence>
<dbReference type="Gene3D" id="3.40.50.300">
    <property type="entry name" value="P-loop containing nucleotide triphosphate hydrolases"/>
    <property type="match status" value="1"/>
</dbReference>
<evidence type="ECO:0000313" key="6">
    <source>
        <dbReference type="Proteomes" id="UP000238413"/>
    </source>
</evidence>
<evidence type="ECO:0000313" key="5">
    <source>
        <dbReference type="EMBL" id="AVH61149.1"/>
    </source>
</evidence>
<dbReference type="InterPro" id="IPR002182">
    <property type="entry name" value="NB-ARC"/>
</dbReference>
<proteinExistence type="predicted"/>
<dbReference type="Proteomes" id="UP000238413">
    <property type="component" value="Chromosome"/>
</dbReference>
<dbReference type="NCBIfam" id="NF040586">
    <property type="entry name" value="FxSxx_TPR"/>
    <property type="match status" value="1"/>
</dbReference>
<feature type="region of interest" description="Disordered" evidence="1">
    <location>
        <begin position="112"/>
        <end position="134"/>
    </location>
</feature>
<sequence>MTAGDGGPEWPYPDEEFTFTVALDGSPHFICTALDDPSVVLHRFGGTYGPAAFRVSAGTIPGPAALWLTVSNQWGVPVRKAELRSEIREREPGRAPAAQLAEVVRARAARPAPYRPQPLEHAPERPADVTTRPVLSPPLTGRPVVIISYAGCNRAWAAWIADRLERRGLVVTPLRWEPLAGRPMADELRDLLLPPGTALLVLSHWYFQPGPGSDDDWNTALREVVLPNADRFAAVSITSSPLPSMTAALEPADLYGVDAREAERRLLVRLGLPTGPVPDESGRPRVRFPNDPPEVWGGVPRRNSRFTGREALLSNVRQLLDDTESGVVALHGMSGVGKTQVAAEYAHRFANEYDVIWWVSADGRATFRERLAELAPALGLRTRQEYGERIRAVHHALRRGEPYRRWLLVVDGADDPDIIADTLPTGTGHVLMTTRNSDWARHDAALSEVPLYQRGESIAFIRRRAPRLTEDEADQLAEALEDLPLLLDQTAGWLSDSDMPVQEYIALLKRGTGDDVVAVSAAFPVAFRTAWAILLNRLREIAPESVDLLRLCAFFAPGSIPVRLLRGVPEDQRPEPLAGLIDDPELWDRTVRRLAQYSVVRLESRETALYLHRMVHQIIRQDMPGEAAEECAAAARAALAAAAPATPGDPETWPAYAEIVPHLEYANALRDTAPAVRTLVVDCLRHLYLAGEYGTGLRLAEQAIPVWEAHLDSDDSSLWDLGHHYANLLRAVGDYRHSEAVSRAAAERHRIAGRGDRLRPYLRAASGLAADLRALGRYEEAYGLSREVYDAYAELMGDENHPAALAARNNLAVSLRLLGDYDGARDTDRSTLHARDRVLGPRHPWTLLSETSYAIDLRLLGQVREALSVQERCVERHRAQMGRDHPQTLQAEHNLAMCHYQAGEFTEADALFASIRERGERVVGGDDPLSLIFSAIRSCFARDHGDLAEAREAGESVVARYERMLGPAHPYVAGAHSNQALILRAVGEGEEFHALADHALAVMERAVGADHPWTLGCALNASAGRSLADGPRAALLISLDTADRAVEALGPLHPLTLSARIAQAADLRATGKRQDAERVENIALDGLTATLGPHHPRTRDARNRQRPSWDFEPQTT</sequence>
<dbReference type="Pfam" id="PF13676">
    <property type="entry name" value="TIR_2"/>
    <property type="match status" value="1"/>
</dbReference>
<keyword evidence="5" id="KW-0067">ATP-binding</keyword>
<reference evidence="5 6" key="1">
    <citation type="submission" date="2018-02" db="EMBL/GenBank/DDBJ databases">
        <title>Complete genome sequence of Streptomyces dengpaensis, the producer of angucyclines.</title>
        <authorList>
            <person name="Yumei L."/>
        </authorList>
    </citation>
    <scope>NUCLEOTIDE SEQUENCE [LARGE SCALE GENOMIC DNA]</scope>
    <source>
        <strain evidence="5 6">XZHG99</strain>
    </source>
</reference>
<dbReference type="PANTHER" id="PTHR46082">
    <property type="entry name" value="ATP/GTP-BINDING PROTEIN-RELATED"/>
    <property type="match status" value="1"/>
</dbReference>
<feature type="region of interest" description="Disordered" evidence="1">
    <location>
        <begin position="1088"/>
        <end position="1116"/>
    </location>
</feature>
<dbReference type="Pfam" id="PF25000">
    <property type="entry name" value="DUF7779"/>
    <property type="match status" value="1"/>
</dbReference>
<dbReference type="Pfam" id="PF13374">
    <property type="entry name" value="TPR_10"/>
    <property type="match status" value="2"/>
</dbReference>
<dbReference type="InterPro" id="IPR053137">
    <property type="entry name" value="NLR-like"/>
</dbReference>
<dbReference type="SUPFAM" id="SSF52540">
    <property type="entry name" value="P-loop containing nucleoside triphosphate hydrolases"/>
    <property type="match status" value="1"/>
</dbReference>
<protein>
    <submittedName>
        <fullName evidence="5">ATP-binding protein</fullName>
    </submittedName>
</protein>
<feature type="compositionally biased region" description="Basic and acidic residues" evidence="1">
    <location>
        <begin position="1098"/>
        <end position="1109"/>
    </location>
</feature>
<feature type="domain" description="DUF7779" evidence="4">
    <location>
        <begin position="538"/>
        <end position="625"/>
    </location>
</feature>
<feature type="domain" description="TIR" evidence="3">
    <location>
        <begin position="145"/>
        <end position="266"/>
    </location>
</feature>
<evidence type="ECO:0000256" key="1">
    <source>
        <dbReference type="SAM" id="MobiDB-lite"/>
    </source>
</evidence>
<gene>
    <name evidence="5" type="ORF">C4B68_12970</name>
</gene>
<dbReference type="InterPro" id="IPR000157">
    <property type="entry name" value="TIR_dom"/>
</dbReference>
<dbReference type="EMBL" id="CP026652">
    <property type="protein sequence ID" value="AVH61149.1"/>
    <property type="molecule type" value="Genomic_DNA"/>
</dbReference>
<dbReference type="InterPro" id="IPR027417">
    <property type="entry name" value="P-loop_NTPase"/>
</dbReference>
<keyword evidence="6" id="KW-1185">Reference proteome</keyword>
<feature type="domain" description="NB-ARC" evidence="2">
    <location>
        <begin position="312"/>
        <end position="442"/>
    </location>
</feature>
<dbReference type="InterPro" id="IPR056681">
    <property type="entry name" value="DUF7779"/>
</dbReference>
<keyword evidence="5" id="KW-0547">Nucleotide-binding</keyword>
<dbReference type="PANTHER" id="PTHR46082:SF6">
    <property type="entry name" value="AAA+ ATPASE DOMAIN-CONTAINING PROTEIN-RELATED"/>
    <property type="match status" value="1"/>
</dbReference>
<organism evidence="5 6">
    <name type="scientific">Streptomyces dengpaensis</name>
    <dbReference type="NCBI Taxonomy" id="2049881"/>
    <lineage>
        <taxon>Bacteria</taxon>
        <taxon>Bacillati</taxon>
        <taxon>Actinomycetota</taxon>
        <taxon>Actinomycetes</taxon>
        <taxon>Kitasatosporales</taxon>
        <taxon>Streptomycetaceae</taxon>
        <taxon>Streptomyces</taxon>
    </lineage>
</organism>
<dbReference type="Gene3D" id="1.25.40.10">
    <property type="entry name" value="Tetratricopeptide repeat domain"/>
    <property type="match status" value="2"/>
</dbReference>
<accession>A0ABM6T209</accession>
<dbReference type="Pfam" id="PF13424">
    <property type="entry name" value="TPR_12"/>
    <property type="match status" value="2"/>
</dbReference>
<name>A0ABM6T209_9ACTN</name>
<dbReference type="GO" id="GO:0005524">
    <property type="term" value="F:ATP binding"/>
    <property type="evidence" value="ECO:0007669"/>
    <property type="project" value="UniProtKB-KW"/>
</dbReference>
<dbReference type="SUPFAM" id="SSF48452">
    <property type="entry name" value="TPR-like"/>
    <property type="match status" value="2"/>
</dbReference>
<evidence type="ECO:0000259" key="4">
    <source>
        <dbReference type="Pfam" id="PF25000"/>
    </source>
</evidence>